<name>A0ABU0I4F9_9HYPH</name>
<dbReference type="RefSeq" id="WP_238201353.1">
    <property type="nucleotide sequence ID" value="NZ_BPQE01000003.1"/>
</dbReference>
<dbReference type="EMBL" id="JAUSVP010000015">
    <property type="protein sequence ID" value="MDQ0449498.1"/>
    <property type="molecule type" value="Genomic_DNA"/>
</dbReference>
<protein>
    <submittedName>
        <fullName evidence="1">Uncharacterized protein</fullName>
    </submittedName>
</protein>
<proteinExistence type="predicted"/>
<evidence type="ECO:0000313" key="2">
    <source>
        <dbReference type="Proteomes" id="UP001231124"/>
    </source>
</evidence>
<organism evidence="1 2">
    <name type="scientific">Methylobacterium aerolatum</name>
    <dbReference type="NCBI Taxonomy" id="418708"/>
    <lineage>
        <taxon>Bacteria</taxon>
        <taxon>Pseudomonadati</taxon>
        <taxon>Pseudomonadota</taxon>
        <taxon>Alphaproteobacteria</taxon>
        <taxon>Hyphomicrobiales</taxon>
        <taxon>Methylobacteriaceae</taxon>
        <taxon>Methylobacterium</taxon>
    </lineage>
</organism>
<gene>
    <name evidence="1" type="ORF">QO012_004017</name>
</gene>
<reference evidence="1 2" key="1">
    <citation type="submission" date="2023-07" db="EMBL/GenBank/DDBJ databases">
        <title>Genomic Encyclopedia of Type Strains, Phase IV (KMG-IV): sequencing the most valuable type-strain genomes for metagenomic binning, comparative biology and taxonomic classification.</title>
        <authorList>
            <person name="Goeker M."/>
        </authorList>
    </citation>
    <scope>NUCLEOTIDE SEQUENCE [LARGE SCALE GENOMIC DNA]</scope>
    <source>
        <strain evidence="1 2">DSM 19013</strain>
    </source>
</reference>
<dbReference type="Proteomes" id="UP001231124">
    <property type="component" value="Unassembled WGS sequence"/>
</dbReference>
<sequence length="63" mass="7196">MPQGSFDIAADERRLERSVAAALRIIDAAQIERQAPPVRHARDRLTKVYRLMQLARAKERLAV</sequence>
<accession>A0ABU0I4F9</accession>
<comment type="caution">
    <text evidence="1">The sequence shown here is derived from an EMBL/GenBank/DDBJ whole genome shotgun (WGS) entry which is preliminary data.</text>
</comment>
<keyword evidence="2" id="KW-1185">Reference proteome</keyword>
<evidence type="ECO:0000313" key="1">
    <source>
        <dbReference type="EMBL" id="MDQ0449498.1"/>
    </source>
</evidence>